<protein>
    <submittedName>
        <fullName evidence="1">Uncharacterized protein</fullName>
    </submittedName>
</protein>
<reference evidence="1" key="2">
    <citation type="submission" date="2016-06" db="EMBL/GenBank/DDBJ databases">
        <title>The genome of a short-lived fish provides insights into sex chromosome evolution and the genetic control of aging.</title>
        <authorList>
            <person name="Reichwald K."/>
            <person name="Felder M."/>
            <person name="Petzold A."/>
            <person name="Koch P."/>
            <person name="Groth M."/>
            <person name="Platzer M."/>
        </authorList>
    </citation>
    <scope>NUCLEOTIDE SEQUENCE</scope>
    <source>
        <tissue evidence="1">Brain</tissue>
    </source>
</reference>
<gene>
    <name evidence="1" type="primary">Nfu_g_1_017250</name>
</gene>
<evidence type="ECO:0000313" key="1">
    <source>
        <dbReference type="EMBL" id="SBS42439.1"/>
    </source>
</evidence>
<reference evidence="1" key="1">
    <citation type="submission" date="2016-05" db="EMBL/GenBank/DDBJ databases">
        <authorList>
            <person name="Lavstsen T."/>
            <person name="Jespersen J.S."/>
        </authorList>
    </citation>
    <scope>NUCLEOTIDE SEQUENCE</scope>
    <source>
        <tissue evidence="1">Brain</tissue>
    </source>
</reference>
<proteinExistence type="predicted"/>
<feature type="non-terminal residue" evidence="1">
    <location>
        <position position="63"/>
    </location>
</feature>
<name>A0A1A8U2A0_NOTFU</name>
<dbReference type="EMBL" id="HAEJ01001982">
    <property type="protein sequence ID" value="SBS42439.1"/>
    <property type="molecule type" value="Transcribed_RNA"/>
</dbReference>
<feature type="non-terminal residue" evidence="1">
    <location>
        <position position="1"/>
    </location>
</feature>
<dbReference type="AlphaFoldDB" id="A0A1A8U2A0"/>
<sequence>RMTQCYKDVFLLSAEQQPHDPGPSAQRLYESAAESHSASHSHLKPVVCACVSPGCNAFIIYHH</sequence>
<organism evidence="1">
    <name type="scientific">Nothobranchius furzeri</name>
    <name type="common">Turquoise killifish</name>
    <dbReference type="NCBI Taxonomy" id="105023"/>
    <lineage>
        <taxon>Eukaryota</taxon>
        <taxon>Metazoa</taxon>
        <taxon>Chordata</taxon>
        <taxon>Craniata</taxon>
        <taxon>Vertebrata</taxon>
        <taxon>Euteleostomi</taxon>
        <taxon>Actinopterygii</taxon>
        <taxon>Neopterygii</taxon>
        <taxon>Teleostei</taxon>
        <taxon>Neoteleostei</taxon>
        <taxon>Acanthomorphata</taxon>
        <taxon>Ovalentaria</taxon>
        <taxon>Atherinomorphae</taxon>
        <taxon>Cyprinodontiformes</taxon>
        <taxon>Nothobranchiidae</taxon>
        <taxon>Nothobranchius</taxon>
    </lineage>
</organism>
<accession>A0A1A8U2A0</accession>